<dbReference type="Gene3D" id="3.30.70.20">
    <property type="match status" value="1"/>
</dbReference>
<feature type="domain" description="4Fe-4S ferredoxin-type" evidence="1">
    <location>
        <begin position="209"/>
        <end position="230"/>
    </location>
</feature>
<reference evidence="2 3" key="1">
    <citation type="submission" date="2020-07" db="EMBL/GenBank/DDBJ databases">
        <title>Genomic Encyclopedia of Type Strains, Phase IV (KMG-V): Genome sequencing to study the core and pangenomes of soil and plant-associated prokaryotes.</title>
        <authorList>
            <person name="Whitman W."/>
        </authorList>
    </citation>
    <scope>NUCLEOTIDE SEQUENCE [LARGE SCALE GENOMIC DNA]</scope>
    <source>
        <strain evidence="2 3">C8</strain>
    </source>
</reference>
<gene>
    <name evidence="2" type="ORF">HNP90_000711</name>
</gene>
<sequence length="253" mass="28985">MKIFYFTGTGNSLYVAKRIGGELYSIPQVLKDGNLEFEDETIGIVFPCYAFGVPRLVAEFIKRVTLNANYVFAVMTYGNMSGSGLKQLEDLGKQSGITFNYTNEICMVDNYLPLYSVEEQLKHENKKLIEAHVENIVNDIRNQKTKCKRKGIVMDTVSKLVYRFVYENKLDMADKKFIVNENCNACKLCEKLCPKNNISVTDKPEFLHRCDICYSCIHNCPQNAIHLKNEKSSMRFINQHVTVNEIIDSNDQS</sequence>
<comment type="caution">
    <text evidence="2">The sequence shown here is derived from an EMBL/GenBank/DDBJ whole genome shotgun (WGS) entry which is preliminary data.</text>
</comment>
<protein>
    <submittedName>
        <fullName evidence="2">Ferredoxin</fullName>
    </submittedName>
</protein>
<dbReference type="OMA" id="IEHPAMK"/>
<dbReference type="InterPro" id="IPR017900">
    <property type="entry name" value="4Fe4S_Fe_S_CS"/>
</dbReference>
<accession>A0A7J9PEZ1</accession>
<feature type="domain" description="4Fe-4S ferredoxin-type" evidence="1">
    <location>
        <begin position="175"/>
        <end position="203"/>
    </location>
</feature>
<dbReference type="PROSITE" id="PS51379">
    <property type="entry name" value="4FE4S_FER_2"/>
    <property type="match status" value="2"/>
</dbReference>
<dbReference type="Proteomes" id="UP000533207">
    <property type="component" value="Unassembled WGS sequence"/>
</dbReference>
<dbReference type="InterPro" id="IPR047964">
    <property type="entry name" value="EFR1-like"/>
</dbReference>
<dbReference type="InterPro" id="IPR029039">
    <property type="entry name" value="Flavoprotein-like_sf"/>
</dbReference>
<dbReference type="NCBIfam" id="NF038196">
    <property type="entry name" value="ferrodoxin_EFR1"/>
    <property type="match status" value="1"/>
</dbReference>
<name>A0A7J9PEZ1_METMI</name>
<dbReference type="RefSeq" id="WP_011976474.1">
    <property type="nucleotide sequence ID" value="NZ_JACDUL010000002.1"/>
</dbReference>
<dbReference type="InterPro" id="IPR017896">
    <property type="entry name" value="4Fe4S_Fe-S-bd"/>
</dbReference>
<dbReference type="EMBL" id="JACDUL010000002">
    <property type="protein sequence ID" value="MBA2861832.1"/>
    <property type="molecule type" value="Genomic_DNA"/>
</dbReference>
<evidence type="ECO:0000313" key="3">
    <source>
        <dbReference type="Proteomes" id="UP000533207"/>
    </source>
</evidence>
<dbReference type="SUPFAM" id="SSF54862">
    <property type="entry name" value="4Fe-4S ferredoxins"/>
    <property type="match status" value="1"/>
</dbReference>
<proteinExistence type="predicted"/>
<organism evidence="2 3">
    <name type="scientific">Methanococcus maripaludis</name>
    <name type="common">Methanococcus deltae</name>
    <dbReference type="NCBI Taxonomy" id="39152"/>
    <lineage>
        <taxon>Archaea</taxon>
        <taxon>Methanobacteriati</taxon>
        <taxon>Methanobacteriota</taxon>
        <taxon>Methanomada group</taxon>
        <taxon>Methanococci</taxon>
        <taxon>Methanococcales</taxon>
        <taxon>Methanococcaceae</taxon>
        <taxon>Methanococcus</taxon>
    </lineage>
</organism>
<dbReference type="AlphaFoldDB" id="A0A7J9PEZ1"/>
<evidence type="ECO:0000313" key="2">
    <source>
        <dbReference type="EMBL" id="MBA2861832.1"/>
    </source>
</evidence>
<dbReference type="SUPFAM" id="SSF52218">
    <property type="entry name" value="Flavoproteins"/>
    <property type="match status" value="1"/>
</dbReference>
<dbReference type="PROSITE" id="PS00198">
    <property type="entry name" value="4FE4S_FER_1"/>
    <property type="match status" value="2"/>
</dbReference>
<evidence type="ECO:0000259" key="1">
    <source>
        <dbReference type="PROSITE" id="PS51379"/>
    </source>
</evidence>
<dbReference type="GO" id="GO:0016491">
    <property type="term" value="F:oxidoreductase activity"/>
    <property type="evidence" value="ECO:0007669"/>
    <property type="project" value="UniProtKB-ARBA"/>
</dbReference>